<dbReference type="EMBL" id="CP006691">
    <property type="protein sequence ID" value="AGT73750.1"/>
    <property type="molecule type" value="Genomic_DNA"/>
</dbReference>
<dbReference type="PATRIC" id="fig|1352356.3.peg.498"/>
<dbReference type="HOGENOM" id="CLU_2493643_0_0_7"/>
<dbReference type="KEGG" id="hpys:HPSA20_0512"/>
<dbReference type="InterPro" id="IPR048876">
    <property type="entry name" value="BipA_C"/>
</dbReference>
<name>T1U8P9_HELPX</name>
<evidence type="ECO:0000259" key="1">
    <source>
        <dbReference type="Pfam" id="PF21018"/>
    </source>
</evidence>
<gene>
    <name evidence="2" type="ORF">HPSA20_0512</name>
</gene>
<organism evidence="2 3">
    <name type="scientific">Helicobacter pylori SouthAfrica20</name>
    <dbReference type="NCBI Taxonomy" id="1352356"/>
    <lineage>
        <taxon>Bacteria</taxon>
        <taxon>Pseudomonadati</taxon>
        <taxon>Campylobacterota</taxon>
        <taxon>Epsilonproteobacteria</taxon>
        <taxon>Campylobacterales</taxon>
        <taxon>Helicobacteraceae</taxon>
        <taxon>Helicobacter</taxon>
    </lineage>
</organism>
<protein>
    <recommendedName>
        <fullName evidence="1">TypA/BipA C-terminal domain-containing protein</fullName>
    </recommendedName>
</protein>
<accession>T1U8P9</accession>
<dbReference type="Gene3D" id="3.30.70.870">
    <property type="entry name" value="Elongation Factor G (Translational Gtpase), domain 3"/>
    <property type="match status" value="1"/>
</dbReference>
<sequence length="86" mass="10642">MKKARTFEQFSQNLATFHTDHTKFNEKNKRLNKDFYKWRDYLYNLQLLERALEWIEEDEILEVTPLNLRIRKKILDPNMGKRAKNR</sequence>
<dbReference type="AlphaFoldDB" id="T1U8P9"/>
<proteinExistence type="predicted"/>
<feature type="domain" description="TypA/BipA C-terminal" evidence="1">
    <location>
        <begin position="47"/>
        <end position="76"/>
    </location>
</feature>
<dbReference type="Proteomes" id="UP000015920">
    <property type="component" value="Chromosome"/>
</dbReference>
<evidence type="ECO:0000313" key="3">
    <source>
        <dbReference type="Proteomes" id="UP000015920"/>
    </source>
</evidence>
<dbReference type="Pfam" id="PF21018">
    <property type="entry name" value="BipA_C"/>
    <property type="match status" value="1"/>
</dbReference>
<evidence type="ECO:0000313" key="2">
    <source>
        <dbReference type="EMBL" id="AGT73750.1"/>
    </source>
</evidence>
<reference evidence="2 3" key="1">
    <citation type="journal article" date="2013" name="Genome Announc.">
        <title>Genome Sequences of Three hpAfrica2 Strains of Helicobacter pylori.</title>
        <authorList>
            <person name="Duncan S.S."/>
            <person name="Bertoli M.T."/>
            <person name="Kersulyte D."/>
            <person name="Valk P.L."/>
            <person name="Tamma S."/>
            <person name="Segal I."/>
            <person name="McClain M.S."/>
            <person name="Cover T.L."/>
            <person name="Berg D.E."/>
        </authorList>
    </citation>
    <scope>NUCLEOTIDE SEQUENCE [LARGE SCALE GENOMIC DNA]</scope>
    <source>
        <strain evidence="2">SouthAfrica20</strain>
    </source>
</reference>